<evidence type="ECO:0000256" key="3">
    <source>
        <dbReference type="ARBA" id="ARBA00005346"/>
    </source>
</evidence>
<evidence type="ECO:0000256" key="2">
    <source>
        <dbReference type="ARBA" id="ARBA00004651"/>
    </source>
</evidence>
<feature type="transmembrane region" description="Helical" evidence="9">
    <location>
        <begin position="112"/>
        <end position="129"/>
    </location>
</feature>
<reference evidence="11 12" key="1">
    <citation type="submission" date="2019-03" db="EMBL/GenBank/DDBJ databases">
        <title>Rhodobacteraceae bacterium SM1902, a new member of the family Rhodobacteraceae isolated from Yantai.</title>
        <authorList>
            <person name="Sun Y."/>
        </authorList>
    </citation>
    <scope>NUCLEOTIDE SEQUENCE [LARGE SCALE GENOMIC DNA]</scope>
    <source>
        <strain evidence="11 12">SM1902</strain>
    </source>
</reference>
<keyword evidence="5 8" id="KW-0812">Transmembrane</keyword>
<dbReference type="AlphaFoldDB" id="A0A4R6AQZ3"/>
<dbReference type="PANTHER" id="PTHR42703">
    <property type="entry name" value="NADH DEHYDROGENASE"/>
    <property type="match status" value="1"/>
</dbReference>
<dbReference type="Pfam" id="PF00361">
    <property type="entry name" value="Proton_antipo_M"/>
    <property type="match status" value="1"/>
</dbReference>
<feature type="transmembrane region" description="Helical" evidence="9">
    <location>
        <begin position="6"/>
        <end position="22"/>
    </location>
</feature>
<proteinExistence type="inferred from homology"/>
<dbReference type="PRINTS" id="PR01437">
    <property type="entry name" value="NUOXDRDTASE4"/>
</dbReference>
<sequence length="482" mass="49385">MMTEAYVLALLPFLAAVGAAATPRMAAIWGLCATLINLGASILLAARILSGGDMRADLGDWPAPLGISLVADGLAAVMLSMTAIVATAVALQAMSWGLVQPRGGQQRSRLQAGFWPLWLATLGALNALFLSGDLFNIYVTFEILGLSAVGLTALTGSRNSLRAAFDYLAAGLAGSLVFLLGVALAYAAVGRVDLAAVPALVDTATGRLALGLIFAGLAVKAALFPLHFWMPAAHSSAAPAASAVLSALVVKGALYLALRITIEAGAGIEVLRIALAVLGAAGMLWGSWMALRAERLKLLVAYSTVAQIGLITLAIGVADDPSTSAMWQAAALLMLSHALAKAAMFLAVGRIAEELGHDRISGLNRTDLRPGVAEFAFAIAAVSLIGLPPTAGFIGKWLLIDGLIDRGAWVWIALLLGGTALSAAYLSRVVSRCLRGGPHVAPGARRPEWRTGDVAALGLATTALALGLGSALPLTLLNGTAL</sequence>
<feature type="transmembrane region" description="Helical" evidence="9">
    <location>
        <begin position="167"/>
        <end position="188"/>
    </location>
</feature>
<comment type="function">
    <text evidence="1">NDH-1 shuttles electrons from NADH, via FMN and iron-sulfur (Fe-S) centers, to quinones in the respiratory chain. The immediate electron acceptor for the enzyme in this species is believed to be ubiquinone. Couples the redox reaction to proton translocation (for every two electrons transferred, four hydrogen ions are translocated across the cytoplasmic membrane), and thus conserves the redox energy in a proton gradient.</text>
</comment>
<feature type="transmembrane region" description="Helical" evidence="9">
    <location>
        <begin position="208"/>
        <end position="230"/>
    </location>
</feature>
<feature type="transmembrane region" description="Helical" evidence="9">
    <location>
        <begin position="69"/>
        <end position="91"/>
    </location>
</feature>
<dbReference type="EMBL" id="SMZO01000027">
    <property type="protein sequence ID" value="TDL86911.1"/>
    <property type="molecule type" value="Genomic_DNA"/>
</dbReference>
<feature type="domain" description="NADH:quinone oxidoreductase/Mrp antiporter transmembrane" evidence="10">
    <location>
        <begin position="131"/>
        <end position="421"/>
    </location>
</feature>
<dbReference type="GO" id="GO:0005886">
    <property type="term" value="C:plasma membrane"/>
    <property type="evidence" value="ECO:0007669"/>
    <property type="project" value="UniProtKB-SubCell"/>
</dbReference>
<comment type="caution">
    <text evidence="11">The sequence shown here is derived from an EMBL/GenBank/DDBJ whole genome shotgun (WGS) entry which is preliminary data.</text>
</comment>
<keyword evidence="7 9" id="KW-0472">Membrane</keyword>
<feature type="transmembrane region" description="Helical" evidence="9">
    <location>
        <begin position="135"/>
        <end position="155"/>
    </location>
</feature>
<dbReference type="InterPro" id="IPR003918">
    <property type="entry name" value="NADH_UbQ_OxRdtase"/>
</dbReference>
<feature type="transmembrane region" description="Helical" evidence="9">
    <location>
        <begin position="407"/>
        <end position="426"/>
    </location>
</feature>
<organism evidence="11 12">
    <name type="scientific">Meridianimarinicoccus aquatilis</name>
    <dbReference type="NCBI Taxonomy" id="2552766"/>
    <lineage>
        <taxon>Bacteria</taxon>
        <taxon>Pseudomonadati</taxon>
        <taxon>Pseudomonadota</taxon>
        <taxon>Alphaproteobacteria</taxon>
        <taxon>Rhodobacterales</taxon>
        <taxon>Paracoccaceae</taxon>
        <taxon>Meridianimarinicoccus</taxon>
    </lineage>
</organism>
<keyword evidence="6 9" id="KW-1133">Transmembrane helix</keyword>
<evidence type="ECO:0000256" key="4">
    <source>
        <dbReference type="ARBA" id="ARBA00022475"/>
    </source>
</evidence>
<dbReference type="GO" id="GO:0042773">
    <property type="term" value="P:ATP synthesis coupled electron transport"/>
    <property type="evidence" value="ECO:0007669"/>
    <property type="project" value="InterPro"/>
</dbReference>
<dbReference type="GO" id="GO:0008137">
    <property type="term" value="F:NADH dehydrogenase (ubiquinone) activity"/>
    <property type="evidence" value="ECO:0007669"/>
    <property type="project" value="InterPro"/>
</dbReference>
<dbReference type="PANTHER" id="PTHR42703:SF1">
    <property type="entry name" value="NA(+)_H(+) ANTIPORTER SUBUNIT D1"/>
    <property type="match status" value="1"/>
</dbReference>
<accession>A0A4R6AQZ3</accession>
<feature type="transmembrane region" description="Helical" evidence="9">
    <location>
        <begin position="330"/>
        <end position="352"/>
    </location>
</feature>
<name>A0A4R6AQZ3_9RHOB</name>
<comment type="subcellular location">
    <subcellularLocation>
        <location evidence="2">Cell membrane</location>
        <topology evidence="2">Multi-pass membrane protein</topology>
    </subcellularLocation>
    <subcellularLocation>
        <location evidence="8">Membrane</location>
        <topology evidence="8">Multi-pass membrane protein</topology>
    </subcellularLocation>
</comment>
<feature type="transmembrane region" description="Helical" evidence="9">
    <location>
        <begin position="298"/>
        <end position="318"/>
    </location>
</feature>
<comment type="similarity">
    <text evidence="3">Belongs to the CPA3 antiporters (TC 2.A.63) subunit D family.</text>
</comment>
<evidence type="ECO:0000256" key="5">
    <source>
        <dbReference type="ARBA" id="ARBA00022692"/>
    </source>
</evidence>
<evidence type="ECO:0000256" key="7">
    <source>
        <dbReference type="ARBA" id="ARBA00023136"/>
    </source>
</evidence>
<dbReference type="OrthoDB" id="9768329at2"/>
<evidence type="ECO:0000256" key="1">
    <source>
        <dbReference type="ARBA" id="ARBA00002378"/>
    </source>
</evidence>
<evidence type="ECO:0000313" key="11">
    <source>
        <dbReference type="EMBL" id="TDL86911.1"/>
    </source>
</evidence>
<evidence type="ECO:0000313" key="12">
    <source>
        <dbReference type="Proteomes" id="UP000294562"/>
    </source>
</evidence>
<gene>
    <name evidence="11" type="ORF">E2L05_12480</name>
</gene>
<keyword evidence="4" id="KW-1003">Cell membrane</keyword>
<keyword evidence="12" id="KW-1185">Reference proteome</keyword>
<feature type="transmembrane region" description="Helical" evidence="9">
    <location>
        <begin position="372"/>
        <end position="395"/>
    </location>
</feature>
<protein>
    <submittedName>
        <fullName evidence="11">Oxidoreductase</fullName>
    </submittedName>
</protein>
<evidence type="ECO:0000259" key="10">
    <source>
        <dbReference type="Pfam" id="PF00361"/>
    </source>
</evidence>
<dbReference type="InterPro" id="IPR050586">
    <property type="entry name" value="CPA3_Na-H_Antiporter_D"/>
</dbReference>
<feature type="transmembrane region" description="Helical" evidence="9">
    <location>
        <begin position="454"/>
        <end position="476"/>
    </location>
</feature>
<evidence type="ECO:0000256" key="9">
    <source>
        <dbReference type="SAM" id="Phobius"/>
    </source>
</evidence>
<feature type="transmembrane region" description="Helical" evidence="9">
    <location>
        <begin position="29"/>
        <end position="49"/>
    </location>
</feature>
<evidence type="ECO:0000256" key="8">
    <source>
        <dbReference type="RuleBase" id="RU000320"/>
    </source>
</evidence>
<feature type="transmembrane region" description="Helical" evidence="9">
    <location>
        <begin position="237"/>
        <end position="258"/>
    </location>
</feature>
<evidence type="ECO:0000256" key="6">
    <source>
        <dbReference type="ARBA" id="ARBA00022989"/>
    </source>
</evidence>
<dbReference type="Proteomes" id="UP000294562">
    <property type="component" value="Unassembled WGS sequence"/>
</dbReference>
<feature type="transmembrane region" description="Helical" evidence="9">
    <location>
        <begin position="270"/>
        <end position="291"/>
    </location>
</feature>
<dbReference type="InterPro" id="IPR001750">
    <property type="entry name" value="ND/Mrp_TM"/>
</dbReference>